<dbReference type="InterPro" id="IPR010916">
    <property type="entry name" value="TonB_box_CS"/>
</dbReference>
<dbReference type="InterPro" id="IPR012910">
    <property type="entry name" value="Plug_dom"/>
</dbReference>
<evidence type="ECO:0000256" key="4">
    <source>
        <dbReference type="ARBA" id="ARBA00022692"/>
    </source>
</evidence>
<accession>A0ABT0AWP0</accession>
<evidence type="ECO:0000256" key="1">
    <source>
        <dbReference type="ARBA" id="ARBA00004571"/>
    </source>
</evidence>
<dbReference type="Pfam" id="PF07715">
    <property type="entry name" value="Plug"/>
    <property type="match status" value="1"/>
</dbReference>
<evidence type="ECO:0000313" key="17">
    <source>
        <dbReference type="Proteomes" id="UP001162880"/>
    </source>
</evidence>
<evidence type="ECO:0000256" key="12">
    <source>
        <dbReference type="RuleBase" id="RU003357"/>
    </source>
</evidence>
<keyword evidence="7 9" id="KW-0472">Membrane</keyword>
<feature type="short sequence motif" description="TonB C-terminal box" evidence="11">
    <location>
        <begin position="1016"/>
        <end position="1033"/>
    </location>
</feature>
<dbReference type="PROSITE" id="PS01156">
    <property type="entry name" value="TONB_DEPENDENT_REC_2"/>
    <property type="match status" value="1"/>
</dbReference>
<evidence type="ECO:0000313" key="16">
    <source>
        <dbReference type="EMBL" id="MCJ2177235.1"/>
    </source>
</evidence>
<evidence type="ECO:0000256" key="13">
    <source>
        <dbReference type="SAM" id="SignalP"/>
    </source>
</evidence>
<gene>
    <name evidence="16" type="ORF">MTR64_01525</name>
</gene>
<feature type="chain" id="PRO_5046899782" evidence="13">
    <location>
        <begin position="30"/>
        <end position="1033"/>
    </location>
</feature>
<comment type="caution">
    <text evidence="16">The sequence shown here is derived from an EMBL/GenBank/DDBJ whole genome shotgun (WGS) entry which is preliminary data.</text>
</comment>
<evidence type="ECO:0000256" key="7">
    <source>
        <dbReference type="ARBA" id="ARBA00023136"/>
    </source>
</evidence>
<keyword evidence="8 9" id="KW-0998">Cell outer membrane</keyword>
<dbReference type="InterPro" id="IPR036942">
    <property type="entry name" value="Beta-barrel_TonB_sf"/>
</dbReference>
<reference evidence="16" key="1">
    <citation type="submission" date="2022-03" db="EMBL/GenBank/DDBJ databases">
        <title>Identification of a novel bacterium isolated from mangrove sediments.</title>
        <authorList>
            <person name="Pan X."/>
        </authorList>
    </citation>
    <scope>NUCLEOTIDE SEQUENCE</scope>
    <source>
        <strain evidence="16">B2580</strain>
    </source>
</reference>
<feature type="domain" description="TonB-dependent receptor plug" evidence="15">
    <location>
        <begin position="53"/>
        <end position="166"/>
    </location>
</feature>
<feature type="short sequence motif" description="TonB box" evidence="10">
    <location>
        <begin position="40"/>
        <end position="46"/>
    </location>
</feature>
<dbReference type="InterPro" id="IPR039426">
    <property type="entry name" value="TonB-dep_rcpt-like"/>
</dbReference>
<dbReference type="EMBL" id="JALHLE010000002">
    <property type="protein sequence ID" value="MCJ2177235.1"/>
    <property type="molecule type" value="Genomic_DNA"/>
</dbReference>
<dbReference type="InterPro" id="IPR037066">
    <property type="entry name" value="Plug_dom_sf"/>
</dbReference>
<evidence type="ECO:0000256" key="10">
    <source>
        <dbReference type="PROSITE-ProRule" id="PRU10143"/>
    </source>
</evidence>
<organism evidence="16 17">
    <name type="scientific">Novosphingobium album</name>
    <name type="common">ex Hu et al. 2023</name>
    <dbReference type="NCBI Taxonomy" id="2930093"/>
    <lineage>
        <taxon>Bacteria</taxon>
        <taxon>Pseudomonadati</taxon>
        <taxon>Pseudomonadota</taxon>
        <taxon>Alphaproteobacteria</taxon>
        <taxon>Sphingomonadales</taxon>
        <taxon>Sphingomonadaceae</taxon>
        <taxon>Novosphingobium</taxon>
    </lineage>
</organism>
<evidence type="ECO:0000259" key="15">
    <source>
        <dbReference type="Pfam" id="PF07715"/>
    </source>
</evidence>
<evidence type="ECO:0000256" key="3">
    <source>
        <dbReference type="ARBA" id="ARBA00022452"/>
    </source>
</evidence>
<dbReference type="Gene3D" id="2.170.130.10">
    <property type="entry name" value="TonB-dependent receptor, plug domain"/>
    <property type="match status" value="1"/>
</dbReference>
<keyword evidence="16" id="KW-0675">Receptor</keyword>
<dbReference type="Gene3D" id="2.40.170.20">
    <property type="entry name" value="TonB-dependent receptor, beta-barrel domain"/>
    <property type="match status" value="1"/>
</dbReference>
<dbReference type="Proteomes" id="UP001162880">
    <property type="component" value="Unassembled WGS sequence"/>
</dbReference>
<keyword evidence="17" id="KW-1185">Reference proteome</keyword>
<evidence type="ECO:0000256" key="6">
    <source>
        <dbReference type="ARBA" id="ARBA00023077"/>
    </source>
</evidence>
<evidence type="ECO:0000256" key="5">
    <source>
        <dbReference type="ARBA" id="ARBA00022729"/>
    </source>
</evidence>
<dbReference type="SUPFAM" id="SSF56935">
    <property type="entry name" value="Porins"/>
    <property type="match status" value="1"/>
</dbReference>
<dbReference type="PROSITE" id="PS00430">
    <property type="entry name" value="TONB_DEPENDENT_REC_1"/>
    <property type="match status" value="1"/>
</dbReference>
<keyword evidence="4 9" id="KW-0812">Transmembrane</keyword>
<dbReference type="PANTHER" id="PTHR47234:SF2">
    <property type="entry name" value="TONB-DEPENDENT RECEPTOR"/>
    <property type="match status" value="1"/>
</dbReference>
<feature type="domain" description="TonB-dependent receptor-like beta-barrel" evidence="14">
    <location>
        <begin position="448"/>
        <end position="990"/>
    </location>
</feature>
<evidence type="ECO:0000256" key="2">
    <source>
        <dbReference type="ARBA" id="ARBA00022448"/>
    </source>
</evidence>
<evidence type="ECO:0000256" key="11">
    <source>
        <dbReference type="PROSITE-ProRule" id="PRU10144"/>
    </source>
</evidence>
<evidence type="ECO:0000256" key="9">
    <source>
        <dbReference type="PROSITE-ProRule" id="PRU01360"/>
    </source>
</evidence>
<dbReference type="Pfam" id="PF00593">
    <property type="entry name" value="TonB_dep_Rec_b-barrel"/>
    <property type="match status" value="1"/>
</dbReference>
<comment type="similarity">
    <text evidence="9 12">Belongs to the TonB-dependent receptor family.</text>
</comment>
<keyword evidence="3 9" id="KW-1134">Transmembrane beta strand</keyword>
<dbReference type="RefSeq" id="WP_243990056.1">
    <property type="nucleotide sequence ID" value="NZ_JALHLE010000002.1"/>
</dbReference>
<dbReference type="PROSITE" id="PS52016">
    <property type="entry name" value="TONB_DEPENDENT_REC_3"/>
    <property type="match status" value="1"/>
</dbReference>
<comment type="subcellular location">
    <subcellularLocation>
        <location evidence="1 9">Cell outer membrane</location>
        <topology evidence="1 9">Multi-pass membrane protein</topology>
    </subcellularLocation>
</comment>
<keyword evidence="2 9" id="KW-0813">Transport</keyword>
<protein>
    <submittedName>
        <fullName evidence="16">TonB-dependent receptor</fullName>
    </submittedName>
</protein>
<dbReference type="InterPro" id="IPR000531">
    <property type="entry name" value="Beta-barrel_TonB"/>
</dbReference>
<dbReference type="PANTHER" id="PTHR47234">
    <property type="match status" value="1"/>
</dbReference>
<sequence>MKNHTLTALRAGAAPLVLGFALFSSAAYAQDAEDEAPTDTIIVTGTRIASPNQASIAPITTMTSDDISLSGTTRTEDLLNSLPQVVAAQSSTLANGATGTATVDLRGLGPSRTMVLINGRRLMTGDPNTTTSAADLNFIPAALVKRVDVLTGGASATYGADAVAGVVNFVMDTEFEGFKIDANYGLYNHNNRNSFITPLLDARQASGFSGFDYPSGNVTDGGQYDISAVFGTGFDDGRGHATAYVTYRKAQAVLQKKRDYSSCTIGVSNGGAFSCGGSLTNAIGTGIYYDTSGTTGSGAPAYTSTIGGLGAGTFTRGLVQRYNYAPLNYFQRPDERYTAGVFADYEINEAIHPYMEFMFMDDRTVAQIAPSGDFGNTLTINCDNALMSAQQKSVICADSNLVNGYIGNFPLVPSLYESVYGSAAPGAVDYIDPITGASYNKAFFQLLRRNVEGGPRQNDLQHTQYRAVIGTKGDLGPAWSYDAYYQYGRVNYSQVYSNEFSAARLANALDIVTDANGNPACRVAVTGQDPNCVPYDIFTGAGPSQAATSYLSATGFLKGQTSQQVMSATFSGMLGEYGIQSPLASDGVSVAIGAEYRRDALELKADNAFSTGDLTGQGAPTLDTAGSYKVTELFGEIDIPLIQDGFVQNLSFNGGYRYSHYKISNGRTFNTDTFKFGVDLAPVSDIRIRAGYNRAVRVPNIQELFAPQIVALDGITDPCADHQIEATELGCLAQGLSVGQRVNSNPAQQYNGLIGGNPDLNPEKATTKTLGVVLAPRFIPRFNLSIDFFDIKVKNAIQGYGADAILASCVNDVNLDACALVQRNAAGSLWLSSDGYVLDTPQNVGGVKTRGYEFNGNWSTEIGNAGTLSLNLVGTLLDRYIVNDGLNAPYDCAGLYGATCGSSAATPLPKWRHKARMTFRTASGLGVSLQWRHLNSVKVEYTSSSPVLASTRDTRDLNELDYKIGAQDYFDLTATWDIGDHLQWRLGVNNMFDRQPPLVTSNACASTVCNGNTYPGTYDALGRYIFTGVTMNF</sequence>
<dbReference type="InterPro" id="IPR010917">
    <property type="entry name" value="TonB_rcpt_CS"/>
</dbReference>
<proteinExistence type="inferred from homology"/>
<keyword evidence="6 10" id="KW-0798">TonB box</keyword>
<evidence type="ECO:0000259" key="14">
    <source>
        <dbReference type="Pfam" id="PF00593"/>
    </source>
</evidence>
<feature type="signal peptide" evidence="13">
    <location>
        <begin position="1"/>
        <end position="29"/>
    </location>
</feature>
<name>A0ABT0AWP0_9SPHN</name>
<keyword evidence="5 13" id="KW-0732">Signal</keyword>
<evidence type="ECO:0000256" key="8">
    <source>
        <dbReference type="ARBA" id="ARBA00023237"/>
    </source>
</evidence>